<proteinExistence type="inferred from homology"/>
<dbReference type="PANTHER" id="PTHR10794:SF94">
    <property type="entry name" value="ESTERASE YHET-RELATED"/>
    <property type="match status" value="1"/>
</dbReference>
<organism evidence="4 5">
    <name type="scientific">Flammeovirga aprica JL-4</name>
    <dbReference type="NCBI Taxonomy" id="694437"/>
    <lineage>
        <taxon>Bacteria</taxon>
        <taxon>Pseudomonadati</taxon>
        <taxon>Bacteroidota</taxon>
        <taxon>Cytophagia</taxon>
        <taxon>Cytophagales</taxon>
        <taxon>Flammeovirgaceae</taxon>
        <taxon>Flammeovirga</taxon>
    </lineage>
</organism>
<keyword evidence="4" id="KW-0378">Hydrolase</keyword>
<dbReference type="InterPro" id="IPR029058">
    <property type="entry name" value="AB_hydrolase_fold"/>
</dbReference>
<evidence type="ECO:0000256" key="2">
    <source>
        <dbReference type="PIRSR" id="PIRSR005211-1"/>
    </source>
</evidence>
<dbReference type="RefSeq" id="WP_169657682.1">
    <property type="nucleotide sequence ID" value="NZ_JABANE010000041.1"/>
</dbReference>
<dbReference type="Gene3D" id="3.40.50.1820">
    <property type="entry name" value="alpha/beta hydrolase"/>
    <property type="match status" value="1"/>
</dbReference>
<dbReference type="AlphaFoldDB" id="A0A7X9RVC6"/>
<feature type="active site" description="Charge relay system" evidence="2">
    <location>
        <position position="136"/>
    </location>
</feature>
<protein>
    <submittedName>
        <fullName evidence="4">Alpha/beta fold hydrolase</fullName>
    </submittedName>
</protein>
<feature type="active site" description="Charge relay system" evidence="2">
    <location>
        <position position="264"/>
    </location>
</feature>
<accession>A0A7X9RVC6</accession>
<feature type="domain" description="AB hydrolase-1" evidence="3">
    <location>
        <begin position="60"/>
        <end position="298"/>
    </location>
</feature>
<evidence type="ECO:0000313" key="4">
    <source>
        <dbReference type="EMBL" id="NME69405.1"/>
    </source>
</evidence>
<dbReference type="Proteomes" id="UP000576082">
    <property type="component" value="Unassembled WGS sequence"/>
</dbReference>
<evidence type="ECO:0000259" key="3">
    <source>
        <dbReference type="Pfam" id="PF00561"/>
    </source>
</evidence>
<dbReference type="GO" id="GO:0034338">
    <property type="term" value="F:short-chain carboxylesterase activity"/>
    <property type="evidence" value="ECO:0007669"/>
    <property type="project" value="TreeGrafter"/>
</dbReference>
<dbReference type="PANTHER" id="PTHR10794">
    <property type="entry name" value="ABHYDROLASE DOMAIN-CONTAINING PROTEIN"/>
    <property type="match status" value="1"/>
</dbReference>
<keyword evidence="5" id="KW-1185">Reference proteome</keyword>
<feature type="active site" description="Charge relay system" evidence="2">
    <location>
        <position position="293"/>
    </location>
</feature>
<dbReference type="Pfam" id="PF00561">
    <property type="entry name" value="Abhydrolase_1"/>
    <property type="match status" value="1"/>
</dbReference>
<dbReference type="InterPro" id="IPR000073">
    <property type="entry name" value="AB_hydrolase_1"/>
</dbReference>
<dbReference type="SUPFAM" id="SSF53474">
    <property type="entry name" value="alpha/beta-Hydrolases"/>
    <property type="match status" value="1"/>
</dbReference>
<dbReference type="PIRSF" id="PIRSF005211">
    <property type="entry name" value="Ab_hydro_YheT"/>
    <property type="match status" value="1"/>
</dbReference>
<dbReference type="InterPro" id="IPR012020">
    <property type="entry name" value="ABHD4"/>
</dbReference>
<comment type="caution">
    <text evidence="4">The sequence shown here is derived from an EMBL/GenBank/DDBJ whole genome shotgun (WGS) entry which is preliminary data.</text>
</comment>
<evidence type="ECO:0000256" key="1">
    <source>
        <dbReference type="ARBA" id="ARBA00010884"/>
    </source>
</evidence>
<reference evidence="4 5" key="1">
    <citation type="submission" date="2020-04" db="EMBL/GenBank/DDBJ databases">
        <title>Flammeovirga sp. SR4, a novel species isolated from seawater.</title>
        <authorList>
            <person name="Wang X."/>
        </authorList>
    </citation>
    <scope>NUCLEOTIDE SEQUENCE [LARGE SCALE GENOMIC DNA]</scope>
    <source>
        <strain evidence="4 5">ATCC 23126</strain>
    </source>
</reference>
<dbReference type="InterPro" id="IPR050960">
    <property type="entry name" value="AB_hydrolase_4_sf"/>
</dbReference>
<dbReference type="GO" id="GO:0047372">
    <property type="term" value="F:monoacylglycerol lipase activity"/>
    <property type="evidence" value="ECO:0007669"/>
    <property type="project" value="TreeGrafter"/>
</dbReference>
<gene>
    <name evidence="4" type="ORF">HHU12_15625</name>
</gene>
<sequence>MPIINSQFSPNFWFKNPHVNTIFSNRIKKQKTPKYFRKRFETLDNDFFDVDTILSESDTAVVILHGLEGSSKSGYILEIADYFSKMWDVWAMNQKSCSGELNLKKTSYHSGRTEELDFLLNKIIDNYRKIYIIGFSLGGNITLKYLGENAQELHPKIKAAVAVSVPVHLNSSVVTLQQRKNWFYQNDLLVSLKKKAIEKLRREDPDSAKILLMEKVTSFIEFDNLYTAPVHGFADADDYWTKCSSKQFLPAISIPTLILNAQDDPFLSNECYPYVEAIGNDQLYLEVPKYGGHVGFLESSGRDRWYLRRLMAFLKQY</sequence>
<evidence type="ECO:0000313" key="5">
    <source>
        <dbReference type="Proteomes" id="UP000576082"/>
    </source>
</evidence>
<name>A0A7X9RVC6_9BACT</name>
<comment type="similarity">
    <text evidence="1">Belongs to the AB hydrolase superfamily. AB hydrolase 4 family.</text>
</comment>
<dbReference type="EMBL" id="JABANE010000041">
    <property type="protein sequence ID" value="NME69405.1"/>
    <property type="molecule type" value="Genomic_DNA"/>
</dbReference>